<feature type="transmembrane region" description="Helical" evidence="1">
    <location>
        <begin position="187"/>
        <end position="208"/>
    </location>
</feature>
<gene>
    <name evidence="2" type="ORF">DX908_14225</name>
</gene>
<feature type="transmembrane region" description="Helical" evidence="1">
    <location>
        <begin position="242"/>
        <end position="269"/>
    </location>
</feature>
<feature type="transmembrane region" description="Helical" evidence="1">
    <location>
        <begin position="92"/>
        <end position="114"/>
    </location>
</feature>
<sequence>MRTFAEKTAIKIRDKNIEEEQVTPNTAESISSSGNSIPMAKKLSATAPWRWLEKGWADYQKRPLLAAGYGVLFVALGYAIVLGLSLMGMTAAVPVAVGAFALVGPLMAAGLYAYAREIEAGRLPGWRDVLFVKAAAPIGVAYLGVMLLFGLFIWTLCALGLLVMFAGGQYIAPGEFTSFALGTLPGLSLLTIGTIVGGIIAFSIFAITAFSIPMLMDKDVDFATAIGASVNAVIAQPKPMLLWAWIIAASVAISAATFLLGFILLFPLIGLATWHGYREAFGD</sequence>
<keyword evidence="1" id="KW-0812">Transmembrane</keyword>
<feature type="transmembrane region" description="Helical" evidence="1">
    <location>
        <begin position="134"/>
        <end position="167"/>
    </location>
</feature>
<feature type="transmembrane region" description="Helical" evidence="1">
    <location>
        <begin position="64"/>
        <end position="86"/>
    </location>
</feature>
<organism evidence="2 3">
    <name type="scientific">Parvularcula marina</name>
    <dbReference type="NCBI Taxonomy" id="2292771"/>
    <lineage>
        <taxon>Bacteria</taxon>
        <taxon>Pseudomonadati</taxon>
        <taxon>Pseudomonadota</taxon>
        <taxon>Alphaproteobacteria</taxon>
        <taxon>Parvularculales</taxon>
        <taxon>Parvularculaceae</taxon>
        <taxon>Parvularcula</taxon>
    </lineage>
</organism>
<dbReference type="InParanoid" id="A0A371R7M9"/>
<keyword evidence="1" id="KW-0472">Membrane</keyword>
<keyword evidence="1" id="KW-1133">Transmembrane helix</keyword>
<dbReference type="Proteomes" id="UP000264589">
    <property type="component" value="Unassembled WGS sequence"/>
</dbReference>
<name>A0A371R7M9_9PROT</name>
<accession>A0A371R7M9</accession>
<dbReference type="Pfam" id="PF09955">
    <property type="entry name" value="DUF2189"/>
    <property type="match status" value="1"/>
</dbReference>
<evidence type="ECO:0000313" key="2">
    <source>
        <dbReference type="EMBL" id="RFB01443.1"/>
    </source>
</evidence>
<dbReference type="EMBL" id="QUQO01000002">
    <property type="protein sequence ID" value="RFB01443.1"/>
    <property type="molecule type" value="Genomic_DNA"/>
</dbReference>
<evidence type="ECO:0000313" key="3">
    <source>
        <dbReference type="Proteomes" id="UP000264589"/>
    </source>
</evidence>
<comment type="caution">
    <text evidence="2">The sequence shown here is derived from an EMBL/GenBank/DDBJ whole genome shotgun (WGS) entry which is preliminary data.</text>
</comment>
<reference evidence="2 3" key="1">
    <citation type="submission" date="2018-08" db="EMBL/GenBank/DDBJ databases">
        <title>Parvularcula sp. SM1705, isolated from surface water of the South Sea China.</title>
        <authorList>
            <person name="Sun L."/>
        </authorList>
    </citation>
    <scope>NUCLEOTIDE SEQUENCE [LARGE SCALE GENOMIC DNA]</scope>
    <source>
        <strain evidence="2 3">SM1705</strain>
    </source>
</reference>
<keyword evidence="3" id="KW-1185">Reference proteome</keyword>
<evidence type="ECO:0000256" key="1">
    <source>
        <dbReference type="SAM" id="Phobius"/>
    </source>
</evidence>
<proteinExistence type="predicted"/>
<protein>
    <submittedName>
        <fullName evidence="2">DUF2189 domain-containing protein</fullName>
    </submittedName>
</protein>
<dbReference type="AlphaFoldDB" id="A0A371R7M9"/>
<dbReference type="InterPro" id="IPR018692">
    <property type="entry name" value="DUF2189"/>
</dbReference>